<reference evidence="1 2" key="1">
    <citation type="submission" date="2019-05" db="EMBL/GenBank/DDBJ databases">
        <authorList>
            <consortium name="Pathogen Informatics"/>
        </authorList>
    </citation>
    <scope>NUCLEOTIDE SEQUENCE [LARGE SCALE GENOMIC DNA]</scope>
    <source>
        <strain evidence="1 2">NCTC11429</strain>
    </source>
</reference>
<protein>
    <submittedName>
        <fullName evidence="1">Abortive infection bacteriophage resistance protein</fullName>
    </submittedName>
</protein>
<proteinExistence type="predicted"/>
<dbReference type="KEGG" id="stha:NCTC11429_01386"/>
<sequence>MPGKIPLTIQDQLNLLQQRNMTFRDITAAPHFLANISYYRLKGYWWEMQIDFVNHNFKQGSVFEDVIDLYNFDRHFRLIVFNAIERIEIALRTKLIYHLSLSYGGEWYLNQSIFKDKKEHIKFLSKLLNDMCQSSEEFMVKHYQNHPDDYPEAWKGLEVVTLGTLSKIFDNLNPQLPEKSKIANEFGLSSAKDFSSWLRTITLIRNIIAHHSRLWNRVLITKYSWPSNLTNRVLNYVPDEQKKKKVFPILCAMIYMNDKISSGHSLRNELHELIQSFPNTAIYKMGFPPYWFNEPIFL</sequence>
<dbReference type="Pfam" id="PF07751">
    <property type="entry name" value="Abi_2"/>
    <property type="match status" value="1"/>
</dbReference>
<dbReference type="Proteomes" id="UP000308196">
    <property type="component" value="Chromosome"/>
</dbReference>
<gene>
    <name evidence="1" type="ORF">NCTC11429_01386</name>
</gene>
<accession>A0A4U9UX53</accession>
<dbReference type="AlphaFoldDB" id="A0A4U9UX53"/>
<dbReference type="InterPro" id="IPR011664">
    <property type="entry name" value="Abi_system_AbiD/AbiF-like"/>
</dbReference>
<name>A0A4U9UX53_9SPHI</name>
<organism evidence="1 2">
    <name type="scientific">Sphingobacterium thalpophilum</name>
    <dbReference type="NCBI Taxonomy" id="259"/>
    <lineage>
        <taxon>Bacteria</taxon>
        <taxon>Pseudomonadati</taxon>
        <taxon>Bacteroidota</taxon>
        <taxon>Sphingobacteriia</taxon>
        <taxon>Sphingobacteriales</taxon>
        <taxon>Sphingobacteriaceae</taxon>
        <taxon>Sphingobacterium</taxon>
    </lineage>
</organism>
<evidence type="ECO:0000313" key="1">
    <source>
        <dbReference type="EMBL" id="VTR34754.1"/>
    </source>
</evidence>
<evidence type="ECO:0000313" key="2">
    <source>
        <dbReference type="Proteomes" id="UP000308196"/>
    </source>
</evidence>
<dbReference type="EMBL" id="LR590484">
    <property type="protein sequence ID" value="VTR34754.1"/>
    <property type="molecule type" value="Genomic_DNA"/>
</dbReference>
<dbReference type="RefSeq" id="WP_028069317.1">
    <property type="nucleotide sequence ID" value="NZ_JALHSB010000021.1"/>
</dbReference>
<dbReference type="GeneID" id="78462155"/>